<reference evidence="2 3" key="1">
    <citation type="journal article" date="2011" name="Stand. Genomic Sci.">
        <title>Complete genome sequence of Bacteroides salanitronis type strain (BL78).</title>
        <authorList>
            <person name="Gronow S."/>
            <person name="Held B."/>
            <person name="Lucas S."/>
            <person name="Lapidus A."/>
            <person name="Del Rio T.G."/>
            <person name="Nolan M."/>
            <person name="Tice H."/>
            <person name="Deshpande S."/>
            <person name="Cheng J.F."/>
            <person name="Pitluck S."/>
            <person name="Liolios K."/>
            <person name="Pagani I."/>
            <person name="Ivanova N."/>
            <person name="Mavromatis K."/>
            <person name="Pati A."/>
            <person name="Tapia R."/>
            <person name="Han C."/>
            <person name="Goodwin L."/>
            <person name="Chen A."/>
            <person name="Palaniappan K."/>
            <person name="Land M."/>
            <person name="Hauser L."/>
            <person name="Chang Y.J."/>
            <person name="Jeffries C.D."/>
            <person name="Brambilla E.M."/>
            <person name="Rohde M."/>
            <person name="Goker M."/>
            <person name="Detter J.C."/>
            <person name="Woyke T."/>
            <person name="Bristow J."/>
            <person name="Markowitz V."/>
            <person name="Hugenholtz P."/>
            <person name="Kyrpides N.C."/>
            <person name="Klenk H.P."/>
            <person name="Eisen J.A."/>
        </authorList>
    </citation>
    <scope>NUCLEOTIDE SEQUENCE [LARGE SCALE GENOMIC DNA]</scope>
    <source>
        <strain evidence="2 3">DSM 18170</strain>
    </source>
</reference>
<keyword evidence="1" id="KW-1133">Transmembrane helix</keyword>
<protein>
    <submittedName>
        <fullName evidence="2">Uncharacterized protein</fullName>
    </submittedName>
</protein>
<organism evidence="2 3">
    <name type="scientific">Phocaeicola salanitronis (strain DSM 18170 / JCM 13657 / CCUG 60908 / BL78)</name>
    <name type="common">Bacteroides salanitronis</name>
    <dbReference type="NCBI Taxonomy" id="667015"/>
    <lineage>
        <taxon>Bacteria</taxon>
        <taxon>Pseudomonadati</taxon>
        <taxon>Bacteroidota</taxon>
        <taxon>Bacteroidia</taxon>
        <taxon>Bacteroidales</taxon>
        <taxon>Bacteroidaceae</taxon>
        <taxon>Phocaeicola</taxon>
    </lineage>
</organism>
<evidence type="ECO:0000313" key="2">
    <source>
        <dbReference type="EMBL" id="ADY38002.1"/>
    </source>
</evidence>
<sequence length="45" mass="5208">MTILIAILPFIRIYILLLCHEKVMAITHFIILLLVLTSTVPYHCI</sequence>
<proteinExistence type="predicted"/>
<keyword evidence="3" id="KW-1185">Reference proteome</keyword>
<name>F0R7F8_PHOSB</name>
<evidence type="ECO:0000313" key="3">
    <source>
        <dbReference type="Proteomes" id="UP000007486"/>
    </source>
</evidence>
<keyword evidence="1" id="KW-0472">Membrane</keyword>
<dbReference type="EMBL" id="CP002530">
    <property type="protein sequence ID" value="ADY38002.1"/>
    <property type="molecule type" value="Genomic_DNA"/>
</dbReference>
<dbReference type="Proteomes" id="UP000007486">
    <property type="component" value="Chromosome"/>
</dbReference>
<dbReference type="HOGENOM" id="CLU_3196331_0_0_10"/>
<dbReference type="KEGG" id="bsa:Bacsa_3477"/>
<accession>F0R7F8</accession>
<evidence type="ECO:0000256" key="1">
    <source>
        <dbReference type="SAM" id="Phobius"/>
    </source>
</evidence>
<gene>
    <name evidence="2" type="ordered locus">Bacsa_3477</name>
</gene>
<keyword evidence="1" id="KW-0812">Transmembrane</keyword>
<feature type="transmembrane region" description="Helical" evidence="1">
    <location>
        <begin position="12"/>
        <end position="36"/>
    </location>
</feature>
<dbReference type="AlphaFoldDB" id="F0R7F8"/>